<gene>
    <name evidence="2" type="ORF">ENY07_06900</name>
</gene>
<dbReference type="EMBL" id="DTQM01000131">
    <property type="protein sequence ID" value="HGC42933.1"/>
    <property type="molecule type" value="Genomic_DNA"/>
</dbReference>
<comment type="caution">
    <text evidence="2">The sequence shown here is derived from an EMBL/GenBank/DDBJ whole genome shotgun (WGS) entry which is preliminary data.</text>
</comment>
<name>A0A8J4HAY6_9PROT</name>
<protein>
    <submittedName>
        <fullName evidence="2">Uncharacterized protein</fullName>
    </submittedName>
</protein>
<reference evidence="2" key="1">
    <citation type="journal article" date="2020" name="mSystems">
        <title>Genome- and Community-Level Interaction Insights into Carbon Utilization and Element Cycling Functions of Hydrothermarchaeota in Hydrothermal Sediment.</title>
        <authorList>
            <person name="Zhou Z."/>
            <person name="Liu Y."/>
            <person name="Xu W."/>
            <person name="Pan J."/>
            <person name="Luo Z.H."/>
            <person name="Li M."/>
        </authorList>
    </citation>
    <scope>NUCLEOTIDE SEQUENCE</scope>
    <source>
        <strain evidence="2">SpSt-997</strain>
    </source>
</reference>
<accession>A0A8J4HAY6</accession>
<evidence type="ECO:0000313" key="2">
    <source>
        <dbReference type="EMBL" id="HGC42933.1"/>
    </source>
</evidence>
<evidence type="ECO:0000256" key="1">
    <source>
        <dbReference type="SAM" id="MobiDB-lite"/>
    </source>
</evidence>
<sequence>MNAIADLFAPPGGWRVRIVDLSGGAEEGVVEEIDGFPTLMQANAFARAYVRDSIERCRAPGLAPEDVLDAWQRFGEDAEVLEAGESGWQSATEREAFAVQPASAPERDWRALDPRRRGAEGLDSDDESA</sequence>
<proteinExistence type="predicted"/>
<feature type="region of interest" description="Disordered" evidence="1">
    <location>
        <begin position="94"/>
        <end position="129"/>
    </location>
</feature>
<organism evidence="2">
    <name type="scientific">Acidicaldus sp</name>
    <dbReference type="NCBI Taxonomy" id="1872105"/>
    <lineage>
        <taxon>Bacteria</taxon>
        <taxon>Pseudomonadati</taxon>
        <taxon>Pseudomonadota</taxon>
        <taxon>Alphaproteobacteria</taxon>
        <taxon>Acetobacterales</taxon>
        <taxon>Acetobacteraceae</taxon>
        <taxon>Acidicaldus</taxon>
    </lineage>
</organism>
<dbReference type="AlphaFoldDB" id="A0A8J4HAY6"/>
<feature type="compositionally biased region" description="Basic and acidic residues" evidence="1">
    <location>
        <begin position="105"/>
        <end position="120"/>
    </location>
</feature>